<reference evidence="1 2" key="1">
    <citation type="submission" date="2017-11" db="EMBL/GenBank/DDBJ databases">
        <title>Complete genome of a free-living desiccation-tolerant cyanobacterium and its photosynthetic adaptation to extreme terrestrial habitat.</title>
        <authorList>
            <person name="Shang J."/>
        </authorList>
    </citation>
    <scope>NUCLEOTIDE SEQUENCE [LARGE SCALE GENOMIC DNA]</scope>
    <source>
        <strain evidence="1 2">CCNUN1</strain>
    </source>
</reference>
<dbReference type="Proteomes" id="UP000232003">
    <property type="component" value="Chromosome"/>
</dbReference>
<evidence type="ECO:0000313" key="1">
    <source>
        <dbReference type="EMBL" id="AUB37493.1"/>
    </source>
</evidence>
<keyword evidence="2" id="KW-1185">Reference proteome</keyword>
<name>A0A2K8SQB6_9NOSO</name>
<accession>A0A2K8SQB6</accession>
<dbReference type="KEGG" id="nfl:COO91_03438"/>
<dbReference type="AlphaFoldDB" id="A0A2K8SQB6"/>
<proteinExistence type="predicted"/>
<dbReference type="EMBL" id="CP024785">
    <property type="protein sequence ID" value="AUB37493.1"/>
    <property type="molecule type" value="Genomic_DNA"/>
</dbReference>
<sequence>MDILEIGSTPAEEQCQQVGAENYAVLAKKECKIYKEMLERLFPIPEHLQEEVYFYIKANPLETTELRATGRVPEVAKCSELQT</sequence>
<gene>
    <name evidence="1" type="ORF">COO91_03438</name>
</gene>
<organism evidence="1 2">
    <name type="scientific">Nostoc flagelliforme CCNUN1</name>
    <dbReference type="NCBI Taxonomy" id="2038116"/>
    <lineage>
        <taxon>Bacteria</taxon>
        <taxon>Bacillati</taxon>
        <taxon>Cyanobacteriota</taxon>
        <taxon>Cyanophyceae</taxon>
        <taxon>Nostocales</taxon>
        <taxon>Nostocaceae</taxon>
        <taxon>Nostoc</taxon>
    </lineage>
</organism>
<evidence type="ECO:0000313" key="2">
    <source>
        <dbReference type="Proteomes" id="UP000232003"/>
    </source>
</evidence>
<dbReference type="RefSeq" id="WP_157816497.1">
    <property type="nucleotide sequence ID" value="NZ_CAWNNC010000001.1"/>
</dbReference>
<protein>
    <submittedName>
        <fullName evidence="1">Uncharacterized protein</fullName>
    </submittedName>
</protein>
<dbReference type="OrthoDB" id="9152271at2"/>